<keyword evidence="1" id="KW-0472">Membrane</keyword>
<evidence type="ECO:0000256" key="1">
    <source>
        <dbReference type="SAM" id="Phobius"/>
    </source>
</evidence>
<organism evidence="2 3">
    <name type="scientific">Amazonocrinis nigriterrae CENA67</name>
    <dbReference type="NCBI Taxonomy" id="2794033"/>
    <lineage>
        <taxon>Bacteria</taxon>
        <taxon>Bacillati</taxon>
        <taxon>Cyanobacteriota</taxon>
        <taxon>Cyanophyceae</taxon>
        <taxon>Nostocales</taxon>
        <taxon>Nostocaceae</taxon>
        <taxon>Amazonocrinis</taxon>
        <taxon>Amazonocrinis nigriterrae</taxon>
    </lineage>
</organism>
<sequence length="256" mass="28917">MRLLRHVWQDIRSGQNLDIYITAPLSLVVAIFGVIGIANQSIVSAAILTVLALLLSHLLVTRNQNEQIQIALSKLEINQSLSASQLMTNGDDISEIIQLLRQSKQAYFWGTTFTTHIPLLQQYLEFGLASGLEAKFLLVQPSSNALKMAAFRAKDVSESDLNNDLLRNIRRLDSIAISSKVGKLEIKVIDYLAPHVMYIFDPHLSSGQIIMRLSTLRVPDTMRPIIKITRSQDLEWFNFYVEQFEIAWQMALPPTP</sequence>
<comment type="caution">
    <text evidence="2">The sequence shown here is derived from an EMBL/GenBank/DDBJ whole genome shotgun (WGS) entry which is preliminary data.</text>
</comment>
<keyword evidence="3" id="KW-1185">Reference proteome</keyword>
<proteinExistence type="predicted"/>
<accession>A0A8J7L9I5</accession>
<reference evidence="2 3" key="1">
    <citation type="journal article" date="2021" name="Int. J. Syst. Evol. Microbiol.">
        <title>Amazonocrinis nigriterrae gen. nov., sp. nov., Atlanticothrix silvestris gen. nov., sp. nov. and Dendronalium phyllosphericum gen. nov., sp. nov., nostocacean cyanobacteria from Brazilian environments.</title>
        <authorList>
            <person name="Alvarenga D.O."/>
            <person name="Andreote A.P.D."/>
            <person name="Branco L.H.Z."/>
            <person name="Delbaje E."/>
            <person name="Cruz R.B."/>
            <person name="Varani A.M."/>
            <person name="Fiore M.F."/>
        </authorList>
    </citation>
    <scope>NUCLEOTIDE SEQUENCE [LARGE SCALE GENOMIC DNA]</scope>
    <source>
        <strain evidence="2 3">CENA67</strain>
    </source>
</reference>
<protein>
    <submittedName>
        <fullName evidence="2">Uncharacterized protein</fullName>
    </submittedName>
</protein>
<feature type="transmembrane region" description="Helical" evidence="1">
    <location>
        <begin position="20"/>
        <end position="37"/>
    </location>
</feature>
<dbReference type="Proteomes" id="UP000632766">
    <property type="component" value="Unassembled WGS sequence"/>
</dbReference>
<dbReference type="RefSeq" id="WP_198126309.1">
    <property type="nucleotide sequence ID" value="NZ_JAECZC010000043.1"/>
</dbReference>
<keyword evidence="1" id="KW-1133">Transmembrane helix</keyword>
<dbReference type="AlphaFoldDB" id="A0A8J7L9I5"/>
<feature type="transmembrane region" description="Helical" evidence="1">
    <location>
        <begin position="43"/>
        <end position="60"/>
    </location>
</feature>
<keyword evidence="1" id="KW-0812">Transmembrane</keyword>
<name>A0A8J7L9I5_9NOST</name>
<evidence type="ECO:0000313" key="3">
    <source>
        <dbReference type="Proteomes" id="UP000632766"/>
    </source>
</evidence>
<gene>
    <name evidence="2" type="ORF">I8748_20185</name>
</gene>
<dbReference type="EMBL" id="JAECZC010000043">
    <property type="protein sequence ID" value="MBH8564473.1"/>
    <property type="molecule type" value="Genomic_DNA"/>
</dbReference>
<evidence type="ECO:0000313" key="2">
    <source>
        <dbReference type="EMBL" id="MBH8564473.1"/>
    </source>
</evidence>